<dbReference type="PROSITE" id="PS50123">
    <property type="entry name" value="CHER"/>
    <property type="match status" value="1"/>
</dbReference>
<evidence type="ECO:0000313" key="8">
    <source>
        <dbReference type="Proteomes" id="UP000001364"/>
    </source>
</evidence>
<name>A0A0H3C577_CAUVN</name>
<dbReference type="PANTHER" id="PTHR24422">
    <property type="entry name" value="CHEMOTAXIS PROTEIN METHYLTRANSFERASE"/>
    <property type="match status" value="1"/>
</dbReference>
<evidence type="ECO:0000256" key="2">
    <source>
        <dbReference type="ARBA" id="ARBA00012534"/>
    </source>
</evidence>
<dbReference type="SUPFAM" id="SSF53335">
    <property type="entry name" value="S-adenosyl-L-methionine-dependent methyltransferases"/>
    <property type="match status" value="1"/>
</dbReference>
<dbReference type="InterPro" id="IPR022642">
    <property type="entry name" value="CheR_C"/>
</dbReference>
<evidence type="ECO:0000313" key="7">
    <source>
        <dbReference type="EMBL" id="ACL94099.1"/>
    </source>
</evidence>
<dbReference type="Pfam" id="PF01739">
    <property type="entry name" value="CheR"/>
    <property type="match status" value="1"/>
</dbReference>
<dbReference type="GO" id="GO:0032259">
    <property type="term" value="P:methylation"/>
    <property type="evidence" value="ECO:0007669"/>
    <property type="project" value="UniProtKB-KW"/>
</dbReference>
<dbReference type="RefSeq" id="WP_010918485.1">
    <property type="nucleotide sequence ID" value="NC_011916.1"/>
</dbReference>
<dbReference type="EC" id="2.1.1.80" evidence="2"/>
<dbReference type="Gene3D" id="1.10.155.10">
    <property type="entry name" value="Chemotaxis receptor methyltransferase CheR, N-terminal domain"/>
    <property type="match status" value="1"/>
</dbReference>
<dbReference type="InterPro" id="IPR000780">
    <property type="entry name" value="CheR_MeTrfase"/>
</dbReference>
<gene>
    <name evidence="7" type="ordered locus">CCNA_00634</name>
</gene>
<dbReference type="PRINTS" id="PR00996">
    <property type="entry name" value="CHERMTFRASE"/>
</dbReference>
<dbReference type="PhylomeDB" id="A0A0H3C577"/>
<dbReference type="Proteomes" id="UP000001364">
    <property type="component" value="Chromosome"/>
</dbReference>
<dbReference type="PATRIC" id="fig|565050.3.peg.627"/>
<dbReference type="InterPro" id="IPR050903">
    <property type="entry name" value="Bact_Chemotaxis_MeTrfase"/>
</dbReference>
<keyword evidence="3 7" id="KW-0489">Methyltransferase</keyword>
<dbReference type="EMBL" id="CP001340">
    <property type="protein sequence ID" value="ACL94099.1"/>
    <property type="molecule type" value="Genomic_DNA"/>
</dbReference>
<dbReference type="PANTHER" id="PTHR24422:SF21">
    <property type="entry name" value="CHEMOTAXIS PROTEIN METHYLTRANSFERASE 1"/>
    <property type="match status" value="1"/>
</dbReference>
<dbReference type="InterPro" id="IPR022641">
    <property type="entry name" value="CheR_N"/>
</dbReference>
<evidence type="ECO:0000256" key="4">
    <source>
        <dbReference type="ARBA" id="ARBA00022679"/>
    </source>
</evidence>
<sequence>MTPQNLLFFAELLHRRTGILIDETKDYLVKTRLAPIAGTSGYADIDALIDAIRDRPEARVVDAALDAMTTNETFFFRDQTPFEVLRTLLSDPGRRGAGPLRIWSAAASTGQEAYSIAMLCDELPHLSAENAVEIVGTDISQSCLTKAAAGVYSSFEIQRGLPIQKLTRYFDKDGESWRAKNELRSRVTWKRHNLMDSPWALGRFDIVFCRNVLIYFDISTRRRILDLVAGQMQNGGHLFLGASETTLGVTNAFAQTNRAGCWIKADASAAPHALSA</sequence>
<protein>
    <recommendedName>
        <fullName evidence="2">protein-glutamate O-methyltransferase</fullName>
        <ecNumber evidence="2">2.1.1.80</ecNumber>
    </recommendedName>
</protein>
<evidence type="ECO:0000259" key="6">
    <source>
        <dbReference type="PROSITE" id="PS50123"/>
    </source>
</evidence>
<keyword evidence="5" id="KW-0949">S-adenosyl-L-methionine</keyword>
<dbReference type="InterPro" id="IPR036804">
    <property type="entry name" value="CheR_N_sf"/>
</dbReference>
<dbReference type="SMART" id="SM00138">
    <property type="entry name" value="MeTrc"/>
    <property type="match status" value="1"/>
</dbReference>
<dbReference type="AlphaFoldDB" id="A0A0H3C577"/>
<dbReference type="Gene3D" id="3.40.50.150">
    <property type="entry name" value="Vaccinia Virus protein VP39"/>
    <property type="match status" value="1"/>
</dbReference>
<evidence type="ECO:0000256" key="1">
    <source>
        <dbReference type="ARBA" id="ARBA00001541"/>
    </source>
</evidence>
<dbReference type="Pfam" id="PF03705">
    <property type="entry name" value="CheR_N"/>
    <property type="match status" value="1"/>
</dbReference>
<dbReference type="SUPFAM" id="SSF47757">
    <property type="entry name" value="Chemotaxis receptor methyltransferase CheR, N-terminal domain"/>
    <property type="match status" value="1"/>
</dbReference>
<dbReference type="HOGENOM" id="CLU_025854_0_2_5"/>
<dbReference type="KEGG" id="ccs:CCNA_00634"/>
<keyword evidence="8" id="KW-1185">Reference proteome</keyword>
<evidence type="ECO:0000256" key="3">
    <source>
        <dbReference type="ARBA" id="ARBA00022603"/>
    </source>
</evidence>
<dbReference type="InterPro" id="IPR029063">
    <property type="entry name" value="SAM-dependent_MTases_sf"/>
</dbReference>
<organism evidence="7 8">
    <name type="scientific">Caulobacter vibrioides (strain NA1000 / CB15N)</name>
    <name type="common">Caulobacter crescentus</name>
    <dbReference type="NCBI Taxonomy" id="565050"/>
    <lineage>
        <taxon>Bacteria</taxon>
        <taxon>Pseudomonadati</taxon>
        <taxon>Pseudomonadota</taxon>
        <taxon>Alphaproteobacteria</taxon>
        <taxon>Caulobacterales</taxon>
        <taxon>Caulobacteraceae</taxon>
        <taxon>Caulobacter</taxon>
    </lineage>
</organism>
<proteinExistence type="predicted"/>
<dbReference type="OrthoDB" id="9816309at2"/>
<evidence type="ECO:0000256" key="5">
    <source>
        <dbReference type="ARBA" id="ARBA00022691"/>
    </source>
</evidence>
<feature type="domain" description="CheR-type methyltransferase" evidence="6">
    <location>
        <begin position="1"/>
        <end position="253"/>
    </location>
</feature>
<reference evidence="7 8" key="1">
    <citation type="journal article" date="2010" name="J. Bacteriol.">
        <title>The genetic basis of laboratory adaptation in Caulobacter crescentus.</title>
        <authorList>
            <person name="Marks M.E."/>
            <person name="Castro-Rojas C.M."/>
            <person name="Teiling C."/>
            <person name="Du L."/>
            <person name="Kapatral V."/>
            <person name="Walunas T.L."/>
            <person name="Crosson S."/>
        </authorList>
    </citation>
    <scope>NUCLEOTIDE SEQUENCE [LARGE SCALE GENOMIC DNA]</scope>
    <source>
        <strain evidence="8">NA1000 / CB15N</strain>
    </source>
</reference>
<accession>A0A0H3C577</accession>
<dbReference type="SMR" id="A0A0H3C577"/>
<comment type="catalytic activity">
    <reaction evidence="1">
        <text>L-glutamyl-[protein] + S-adenosyl-L-methionine = [protein]-L-glutamate 5-O-methyl ester + S-adenosyl-L-homocysteine</text>
        <dbReference type="Rhea" id="RHEA:24452"/>
        <dbReference type="Rhea" id="RHEA-COMP:10208"/>
        <dbReference type="Rhea" id="RHEA-COMP:10311"/>
        <dbReference type="ChEBI" id="CHEBI:29973"/>
        <dbReference type="ChEBI" id="CHEBI:57856"/>
        <dbReference type="ChEBI" id="CHEBI:59789"/>
        <dbReference type="ChEBI" id="CHEBI:82795"/>
        <dbReference type="EC" id="2.1.1.80"/>
    </reaction>
</comment>
<dbReference type="GO" id="GO:0008983">
    <property type="term" value="F:protein-glutamate O-methyltransferase activity"/>
    <property type="evidence" value="ECO:0007669"/>
    <property type="project" value="UniProtKB-EC"/>
</dbReference>
<keyword evidence="4 7" id="KW-0808">Transferase</keyword>